<keyword evidence="2" id="KW-1185">Reference proteome</keyword>
<evidence type="ECO:0000313" key="2">
    <source>
        <dbReference type="Proteomes" id="UP001630127"/>
    </source>
</evidence>
<proteinExistence type="predicted"/>
<sequence length="161" mass="15490">MKEKPAAAVAPACIGIALTEAIAGEKDLAAGPRARDIATTTGTTAGSGGSTILRSEGTSLAPTTTIVPSSVAVAPAKASTTEKDEAAGPCARATIATTNTATGDVGFAASSSEITNPVCTAALILAIAAAPAKVFAGEKSQAARPCAKTTATTTVDGGDST</sequence>
<comment type="caution">
    <text evidence="1">The sequence shown here is derived from an EMBL/GenBank/DDBJ whole genome shotgun (WGS) entry which is preliminary data.</text>
</comment>
<reference evidence="1 2" key="1">
    <citation type="submission" date="2024-11" db="EMBL/GenBank/DDBJ databases">
        <title>A near-complete genome assembly of Cinchona calisaya.</title>
        <authorList>
            <person name="Lian D.C."/>
            <person name="Zhao X.W."/>
            <person name="Wei L."/>
        </authorList>
    </citation>
    <scope>NUCLEOTIDE SEQUENCE [LARGE SCALE GENOMIC DNA]</scope>
    <source>
        <tissue evidence="1">Nenye</tissue>
    </source>
</reference>
<dbReference type="EMBL" id="JBJUIK010000002">
    <property type="protein sequence ID" value="KAL3535218.1"/>
    <property type="molecule type" value="Genomic_DNA"/>
</dbReference>
<dbReference type="AlphaFoldDB" id="A0ABD3AVZ2"/>
<accession>A0ABD3AVZ2</accession>
<evidence type="ECO:0000313" key="1">
    <source>
        <dbReference type="EMBL" id="KAL3535218.1"/>
    </source>
</evidence>
<name>A0ABD3AVZ2_9GENT</name>
<gene>
    <name evidence="1" type="ORF">ACH5RR_003679</name>
</gene>
<protein>
    <submittedName>
        <fullName evidence="1">Uncharacterized protein</fullName>
    </submittedName>
</protein>
<organism evidence="1 2">
    <name type="scientific">Cinchona calisaya</name>
    <dbReference type="NCBI Taxonomy" id="153742"/>
    <lineage>
        <taxon>Eukaryota</taxon>
        <taxon>Viridiplantae</taxon>
        <taxon>Streptophyta</taxon>
        <taxon>Embryophyta</taxon>
        <taxon>Tracheophyta</taxon>
        <taxon>Spermatophyta</taxon>
        <taxon>Magnoliopsida</taxon>
        <taxon>eudicotyledons</taxon>
        <taxon>Gunneridae</taxon>
        <taxon>Pentapetalae</taxon>
        <taxon>asterids</taxon>
        <taxon>lamiids</taxon>
        <taxon>Gentianales</taxon>
        <taxon>Rubiaceae</taxon>
        <taxon>Cinchonoideae</taxon>
        <taxon>Cinchoneae</taxon>
        <taxon>Cinchona</taxon>
    </lineage>
</organism>
<dbReference type="Proteomes" id="UP001630127">
    <property type="component" value="Unassembled WGS sequence"/>
</dbReference>